<dbReference type="PANTHER" id="PTHR19302:SF27">
    <property type="entry name" value="GAMMA-TUBULIN COMPLEX COMPONENT 4"/>
    <property type="match status" value="1"/>
</dbReference>
<dbReference type="AlphaFoldDB" id="A0A5P1EPK9"/>
<comment type="similarity">
    <text evidence="2 7">Belongs to the TUBGCP family.</text>
</comment>
<dbReference type="GO" id="GO:0051321">
    <property type="term" value="P:meiotic cell cycle"/>
    <property type="evidence" value="ECO:0007669"/>
    <property type="project" value="TreeGrafter"/>
</dbReference>
<dbReference type="Pfam" id="PF04130">
    <property type="entry name" value="GCP_C_terminal"/>
    <property type="match status" value="1"/>
</dbReference>
<evidence type="ECO:0000256" key="5">
    <source>
        <dbReference type="ARBA" id="ARBA00023212"/>
    </source>
</evidence>
<evidence type="ECO:0000256" key="2">
    <source>
        <dbReference type="ARBA" id="ARBA00010337"/>
    </source>
</evidence>
<dbReference type="GO" id="GO:0007020">
    <property type="term" value="P:microtubule nucleation"/>
    <property type="evidence" value="ECO:0007669"/>
    <property type="project" value="EnsemblPlants"/>
</dbReference>
<feature type="domain" description="Gamma tubulin complex component protein N-terminal" evidence="9">
    <location>
        <begin position="2"/>
        <end position="391"/>
    </location>
</feature>
<evidence type="ECO:0000256" key="6">
    <source>
        <dbReference type="ARBA" id="ARBA00053139"/>
    </source>
</evidence>
<dbReference type="InterPro" id="IPR042241">
    <property type="entry name" value="GCP_C_sf"/>
</dbReference>
<dbReference type="Pfam" id="PF17681">
    <property type="entry name" value="GCP_N_terminal"/>
    <property type="match status" value="1"/>
</dbReference>
<dbReference type="Proteomes" id="UP000243459">
    <property type="component" value="Chromosome 6"/>
</dbReference>
<dbReference type="GO" id="GO:0000278">
    <property type="term" value="P:mitotic cell cycle"/>
    <property type="evidence" value="ECO:0007669"/>
    <property type="project" value="TreeGrafter"/>
</dbReference>
<dbReference type="GO" id="GO:0000930">
    <property type="term" value="C:gamma-tubulin complex"/>
    <property type="evidence" value="ECO:0007669"/>
    <property type="project" value="TreeGrafter"/>
</dbReference>
<comment type="subcellular location">
    <subcellularLocation>
        <location evidence="1 7">Cytoplasm</location>
        <location evidence="1 7">Cytoskeleton</location>
        <location evidence="1 7">Microtubule organizing center</location>
    </subcellularLocation>
</comment>
<feature type="domain" description="Gamma tubulin complex component C-terminal" evidence="8">
    <location>
        <begin position="396"/>
        <end position="727"/>
    </location>
</feature>
<name>A0A5P1EPK9_ASPOF</name>
<comment type="function">
    <text evidence="7">Component of the gamma-tubulin ring complex (gTuRC) which mediates microtubule nucleation.</text>
</comment>
<keyword evidence="3 7" id="KW-0963">Cytoplasm</keyword>
<keyword evidence="4 7" id="KW-0493">Microtubule</keyword>
<dbReference type="Gene3D" id="1.20.120.1900">
    <property type="entry name" value="Gamma-tubulin complex, C-terminal domain"/>
    <property type="match status" value="1"/>
</dbReference>
<keyword evidence="5 7" id="KW-0206">Cytoskeleton</keyword>
<accession>A0A5P1EPK9</accession>
<protein>
    <recommendedName>
        <fullName evidence="7">Gamma-tubulin complex component</fullName>
    </recommendedName>
</protein>
<dbReference type="InterPro" id="IPR041470">
    <property type="entry name" value="GCP_N"/>
</dbReference>
<evidence type="ECO:0000256" key="7">
    <source>
        <dbReference type="RuleBase" id="RU363050"/>
    </source>
</evidence>
<dbReference type="GO" id="GO:0009624">
    <property type="term" value="P:response to nematode"/>
    <property type="evidence" value="ECO:0007669"/>
    <property type="project" value="EnsemblPlants"/>
</dbReference>
<dbReference type="PANTHER" id="PTHR19302">
    <property type="entry name" value="GAMMA TUBULIN COMPLEX PROTEIN"/>
    <property type="match status" value="1"/>
</dbReference>
<evidence type="ECO:0000256" key="1">
    <source>
        <dbReference type="ARBA" id="ARBA00004267"/>
    </source>
</evidence>
<dbReference type="OrthoDB" id="78652at2759"/>
<reference evidence="11" key="1">
    <citation type="journal article" date="2017" name="Nat. Commun.">
        <title>The asparagus genome sheds light on the origin and evolution of a young Y chromosome.</title>
        <authorList>
            <person name="Harkess A."/>
            <person name="Zhou J."/>
            <person name="Xu C."/>
            <person name="Bowers J.E."/>
            <person name="Van der Hulst R."/>
            <person name="Ayyampalayam S."/>
            <person name="Mercati F."/>
            <person name="Riccardi P."/>
            <person name="McKain M.R."/>
            <person name="Kakrana A."/>
            <person name="Tang H."/>
            <person name="Ray J."/>
            <person name="Groenendijk J."/>
            <person name="Arikit S."/>
            <person name="Mathioni S.M."/>
            <person name="Nakano M."/>
            <person name="Shan H."/>
            <person name="Telgmann-Rauber A."/>
            <person name="Kanno A."/>
            <person name="Yue Z."/>
            <person name="Chen H."/>
            <person name="Li W."/>
            <person name="Chen Y."/>
            <person name="Xu X."/>
            <person name="Zhang Y."/>
            <person name="Luo S."/>
            <person name="Chen H."/>
            <person name="Gao J."/>
            <person name="Mao Z."/>
            <person name="Pires J.C."/>
            <person name="Luo M."/>
            <person name="Kudrna D."/>
            <person name="Wing R.A."/>
            <person name="Meyers B.C."/>
            <person name="Yi K."/>
            <person name="Kong H."/>
            <person name="Lavrijsen P."/>
            <person name="Sunseri F."/>
            <person name="Falavigna A."/>
            <person name="Ye Y."/>
            <person name="Leebens-Mack J.H."/>
            <person name="Chen G."/>
        </authorList>
    </citation>
    <scope>NUCLEOTIDE SEQUENCE [LARGE SCALE GENOMIC DNA]</scope>
    <source>
        <strain evidence="11">cv. DH0086</strain>
    </source>
</reference>
<dbReference type="InterPro" id="IPR040457">
    <property type="entry name" value="GCP_C"/>
</dbReference>
<dbReference type="GO" id="GO:0005874">
    <property type="term" value="C:microtubule"/>
    <property type="evidence" value="ECO:0007669"/>
    <property type="project" value="UniProtKB-KW"/>
</dbReference>
<keyword evidence="11" id="KW-1185">Reference proteome</keyword>
<evidence type="ECO:0000313" key="10">
    <source>
        <dbReference type="EMBL" id="ONK66739.1"/>
    </source>
</evidence>
<dbReference type="Gramene" id="ONK66739">
    <property type="protein sequence ID" value="ONK66739"/>
    <property type="gene ID" value="A4U43_C06F11450"/>
</dbReference>
<evidence type="ECO:0000256" key="4">
    <source>
        <dbReference type="ARBA" id="ARBA00022701"/>
    </source>
</evidence>
<dbReference type="GO" id="GO:0051011">
    <property type="term" value="F:microtubule minus-end binding"/>
    <property type="evidence" value="ECO:0007669"/>
    <property type="project" value="TreeGrafter"/>
</dbReference>
<evidence type="ECO:0000313" key="11">
    <source>
        <dbReference type="Proteomes" id="UP000243459"/>
    </source>
</evidence>
<dbReference type="GO" id="GO:0043015">
    <property type="term" value="F:gamma-tubulin binding"/>
    <property type="evidence" value="ECO:0007669"/>
    <property type="project" value="InterPro"/>
</dbReference>
<evidence type="ECO:0000259" key="8">
    <source>
        <dbReference type="Pfam" id="PF04130"/>
    </source>
</evidence>
<dbReference type="InterPro" id="IPR007259">
    <property type="entry name" value="GCP"/>
</dbReference>
<gene>
    <name evidence="10" type="ORF">A4U43_C06F11450</name>
</gene>
<comment type="function">
    <text evidence="6">Gamma-tubulin complex is necessary for microtubule nucleation at the microtubule organizing centers (MTOCs).</text>
</comment>
<dbReference type="GO" id="GO:0045298">
    <property type="term" value="C:tubulin complex"/>
    <property type="evidence" value="ECO:0007669"/>
    <property type="project" value="EnsemblPlants"/>
</dbReference>
<dbReference type="OMA" id="QLSMWLL"/>
<dbReference type="EMBL" id="CM007386">
    <property type="protein sequence ID" value="ONK66739.1"/>
    <property type="molecule type" value="Genomic_DNA"/>
</dbReference>
<evidence type="ECO:0000256" key="3">
    <source>
        <dbReference type="ARBA" id="ARBA00022490"/>
    </source>
</evidence>
<dbReference type="GO" id="GO:0000922">
    <property type="term" value="C:spindle pole"/>
    <property type="evidence" value="ECO:0007669"/>
    <property type="project" value="InterPro"/>
</dbReference>
<dbReference type="GO" id="GO:0051225">
    <property type="term" value="P:spindle assembly"/>
    <property type="evidence" value="ECO:0007669"/>
    <property type="project" value="TreeGrafter"/>
</dbReference>
<dbReference type="GO" id="GO:0043622">
    <property type="term" value="P:cortical microtubule organization"/>
    <property type="evidence" value="ECO:0007669"/>
    <property type="project" value="EnsemblPlants"/>
</dbReference>
<proteinExistence type="inferred from homology"/>
<evidence type="ECO:0000259" key="9">
    <source>
        <dbReference type="Pfam" id="PF17681"/>
    </source>
</evidence>
<dbReference type="FunFam" id="1.20.120.1900:FF:000010">
    <property type="entry name" value="Gamma-tubulin complex component"/>
    <property type="match status" value="1"/>
</dbReference>
<sequence>MLHELLLALLGYTGDFVIDAREQSKTLGISDHQIDADEPSFKLAVDVSFVQPSERSAIERLVSLGFYYRELNRFATAARNLTLIQVAKSSAAQQTSGSTEKPGKSSVYRRAIANGIVEILSVYKAAVLQVEQNLLSDPLPILSSITGGLNKFDILLPPLYELIMEVEREDIRGGQLLNLLHKRCHCGIPELQACIQRLLWHGHQVLYNQLASWMVYGILQDQHGEFFIRRQDDGDLESESSHPDSIENLMHKSSEDPSLSDWHLGFHIYLDMLPEYIHMRVAESILFAGKAVRVLRNPSFSFRLQESFIHQPILRVSQKGQGFCGGLTPQNELLKEMNLIAEELLPQSEANKIEIMLQELKKSTEFHKRLFESSVNSIRTIAANHLWQLVVIRADLNGHLKAFKDYFLLAKGDFFQCFLEESRQLMRLPPRQSTAEADLMVPFQLAALKTIGDEDKYFSRVLLRMPSFGINVTNSQTEIQKKKGNIDGNLGMFSYGTASSEMSLDGWDGIALEYSIDWPLQLFFTQEVLSKYRKVFQYLIRLKRTQMELEKSWAAVMHQDHTDFANRRKDRSNSLSQHQRRQRFRPMWRVREHMTFLIRNLQFYIQVDVIESQWNVLQVHVQNSHDFTELVAFHQEYLSALISQSFLDIGSVSRILDSIMKLCLQFCWNIENYESNPKLSELEHITEEFNKKSNSLYTILRSSRLAGSQRAPFLRQFLMRLNFNSFFEATALNVVRPRPIIASQQ</sequence>
<organism evidence="10 11">
    <name type="scientific">Asparagus officinalis</name>
    <name type="common">Garden asparagus</name>
    <dbReference type="NCBI Taxonomy" id="4686"/>
    <lineage>
        <taxon>Eukaryota</taxon>
        <taxon>Viridiplantae</taxon>
        <taxon>Streptophyta</taxon>
        <taxon>Embryophyta</taxon>
        <taxon>Tracheophyta</taxon>
        <taxon>Spermatophyta</taxon>
        <taxon>Magnoliopsida</taxon>
        <taxon>Liliopsida</taxon>
        <taxon>Asparagales</taxon>
        <taxon>Asparagaceae</taxon>
        <taxon>Asparagoideae</taxon>
        <taxon>Asparagus</taxon>
    </lineage>
</organism>